<dbReference type="InterPro" id="IPR036249">
    <property type="entry name" value="Thioredoxin-like_sf"/>
</dbReference>
<protein>
    <recommendedName>
        <fullName evidence="3">Thioredoxin domain-containing protein</fullName>
    </recommendedName>
</protein>
<dbReference type="Gene3D" id="3.40.30.10">
    <property type="entry name" value="Glutaredoxin"/>
    <property type="match status" value="1"/>
</dbReference>
<evidence type="ECO:0000313" key="1">
    <source>
        <dbReference type="EMBL" id="SEM27261.1"/>
    </source>
</evidence>
<organism evidence="1 2">
    <name type="scientific">Aquimarina amphilecti</name>
    <dbReference type="NCBI Taxonomy" id="1038014"/>
    <lineage>
        <taxon>Bacteria</taxon>
        <taxon>Pseudomonadati</taxon>
        <taxon>Bacteroidota</taxon>
        <taxon>Flavobacteriia</taxon>
        <taxon>Flavobacteriales</taxon>
        <taxon>Flavobacteriaceae</taxon>
        <taxon>Aquimarina</taxon>
    </lineage>
</organism>
<proteinExistence type="predicted"/>
<dbReference type="EMBL" id="FOAB01000012">
    <property type="protein sequence ID" value="SEM27261.1"/>
    <property type="molecule type" value="Genomic_DNA"/>
</dbReference>
<sequence>MYFFRIKYFIYISTIGFCLSSCDSSTEVTNEHIYFGGEIVNPNADYIVLFKDEDFQDTIYLDKNNRFLHKIEDIKEGLYSFRHNPEYQLILLEKGDSILMRLNTLEFDESLVFTGRGARKNNFLIDMFLQNEIERNQLQKRKFKKSPKFFKKEQDSLLDLRVKRFDHLTNKYELSDLSKKLCRSSFEYDFFSRYELYLYKYQYHRIKNLDPAKEFSQGFFDYRKEVNFNDDDLMRLYSYNRFLNHYFTNSSYTKYMNKKSFSKSKVEYTMYKLDLVDSLINHSYIKNNLLRGITTNFILDNKNDYTSQKVLNHYLSISTDKKVQKELVKLAKATARLKPNNIIPDQDLISSNGEMAKLSSLFEKPVTALYFWSIERKDHYIEAHKKTDHLSKIYPEIDFIAINTDDEQTDNWLKTIKRHNYDLSNEYEFKFPKCSSDELVIHYSNKVILVNQEGKIINPNADLFSSIFEKQLMSYSRMASIEKQKTVLD</sequence>
<dbReference type="RefSeq" id="WP_091412773.1">
    <property type="nucleotide sequence ID" value="NZ_FOAB01000012.1"/>
</dbReference>
<gene>
    <name evidence="1" type="ORF">SAMN04487910_4611</name>
</gene>
<reference evidence="1 2" key="1">
    <citation type="submission" date="2016-10" db="EMBL/GenBank/DDBJ databases">
        <authorList>
            <person name="de Groot N.N."/>
        </authorList>
    </citation>
    <scope>NUCLEOTIDE SEQUENCE [LARGE SCALE GENOMIC DNA]</scope>
    <source>
        <strain evidence="1 2">DSM 25232</strain>
    </source>
</reference>
<dbReference type="STRING" id="1038014.SAMN04487910_4611"/>
<accession>A0A1H7X0X3</accession>
<evidence type="ECO:0008006" key="3">
    <source>
        <dbReference type="Google" id="ProtNLM"/>
    </source>
</evidence>
<dbReference type="SUPFAM" id="SSF52833">
    <property type="entry name" value="Thioredoxin-like"/>
    <property type="match status" value="1"/>
</dbReference>
<keyword evidence="2" id="KW-1185">Reference proteome</keyword>
<evidence type="ECO:0000313" key="2">
    <source>
        <dbReference type="Proteomes" id="UP000198521"/>
    </source>
</evidence>
<name>A0A1H7X0X3_AQUAM</name>
<dbReference type="Proteomes" id="UP000198521">
    <property type="component" value="Unassembled WGS sequence"/>
</dbReference>
<dbReference type="OrthoDB" id="1146847at2"/>
<dbReference type="AlphaFoldDB" id="A0A1H7X0X3"/>